<comment type="subcellular location">
    <subcellularLocation>
        <location evidence="1">Membrane</location>
    </subcellularLocation>
</comment>
<comment type="catalytic activity">
    <reaction evidence="15">
        <text>L-threonyl-[protein] + ATP = O-phospho-L-threonyl-[protein] + ADP + H(+)</text>
        <dbReference type="Rhea" id="RHEA:46608"/>
        <dbReference type="Rhea" id="RHEA-COMP:11060"/>
        <dbReference type="Rhea" id="RHEA-COMP:11605"/>
        <dbReference type="ChEBI" id="CHEBI:15378"/>
        <dbReference type="ChEBI" id="CHEBI:30013"/>
        <dbReference type="ChEBI" id="CHEBI:30616"/>
        <dbReference type="ChEBI" id="CHEBI:61977"/>
        <dbReference type="ChEBI" id="CHEBI:456216"/>
        <dbReference type="EC" id="2.7.11.1"/>
    </reaction>
</comment>
<feature type="region of interest" description="Disordered" evidence="17">
    <location>
        <begin position="646"/>
        <end position="670"/>
    </location>
</feature>
<name>A0A4V3WNX5_CAMSN</name>
<evidence type="ECO:0000256" key="14">
    <source>
        <dbReference type="ARBA" id="ARBA00023180"/>
    </source>
</evidence>
<dbReference type="InterPro" id="IPR001611">
    <property type="entry name" value="Leu-rich_rpt"/>
</dbReference>
<dbReference type="Gene3D" id="3.30.200.20">
    <property type="entry name" value="Phosphorylase Kinase, domain 1"/>
    <property type="match status" value="2"/>
</dbReference>
<dbReference type="InterPro" id="IPR032675">
    <property type="entry name" value="LRR_dom_sf"/>
</dbReference>
<dbReference type="PANTHER" id="PTHR45974:SF266">
    <property type="entry name" value="LEUCINE-RICH REPEAT RECEPTOR PROTEIN KINASE HPCA1"/>
    <property type="match status" value="1"/>
</dbReference>
<feature type="domain" description="Protein kinase" evidence="19">
    <location>
        <begin position="799"/>
        <end position="985"/>
    </location>
</feature>
<dbReference type="PANTHER" id="PTHR45974">
    <property type="entry name" value="RECEPTOR-LIKE PROTEIN 55"/>
    <property type="match status" value="1"/>
</dbReference>
<evidence type="ECO:0000313" key="21">
    <source>
        <dbReference type="Proteomes" id="UP000306102"/>
    </source>
</evidence>
<dbReference type="SUPFAM" id="SSF52058">
    <property type="entry name" value="L domain-like"/>
    <property type="match status" value="1"/>
</dbReference>
<dbReference type="FunFam" id="3.80.10.10:FF:000542">
    <property type="entry name" value="Leucine-rich repeat protein kinase family protein"/>
    <property type="match status" value="1"/>
</dbReference>
<sequence length="985" mass="107384">MSDAVAALNALKVIWKNTPLNWVASDPCGNSWDGIHCTNSRVTSITLASVGLTGQLSGDIQWLSELQTLDLSDNKGLTGSLPRSIGNLTKLSNLMLVSCGFSGPIPETIGSLQQLRVLSLSSNSFSGPIPPSIGNLFNLYWLDLTGNKLSGTIPVSNGNTPGLDKLVKAKHFHCGRNQLSGEIPPQLFNSNMSLIHVFLSNNQLTGPLPDLTGLISLNYMDLSNNTFDKSDFPPWIKTLQSLETLVMENTELQGQIPVAFFSLPQLMRVSSYSNQLQHIDLQNNSIDFVRGMRFKSELMVIIGAAVGCSLLVILSLLAGIYAFHQKRRAEISDKQNNPFASWDSNKSNGGVPQLKGARCFSFEELKKYTNTFSEANCIGSGGYGKVNFYFLFPCLVCRQVKVWPKVFRLASSSEPIAAYREAEGAGRSGRTHGSMERGSRRGEKVEGFGDSFGAVVEVGGRPRDGGIRVIPNGPPVGHDGPSSILGPIGSLNVGQEIIYQKSSSFSPMDGPSSKQYKEYNDEPQSSDVYLQRDSQNRLTKDEIQLGLADRVDDSVEGEQRLAAEVDEWVGERIEEENDAELLSCKVDEGCFEPTKVLQALKIYGSRSDKSLEYDSGSSCEGDDEEEFDLELINLFTGKGTIEKEETEGVSETMDHVSDSVNHGSTDPSSKRAHIVIPGSSSLGDGIGGSQCLGLECSVRGMADKGVIPDISRAMRDVSTINLVSYNANINVGHVNDAQEGVSVKHLHSSGCVFSGLRDSEAETERWLMELSKYASCPIEENEVSHFKHLLQVMGPSLVSLNGRDDVSGKDNSVTKGESTRRGGAMVYRGTLPTGQLVAIKRAKQGSMQGGLEFKSELELLSRVHHKNVVSLVGYCFEQGEQVLVYEYIANGTLKESLSGKSGIRLDWMRRLRIALGAASGLQYLHELANPPIIHRDIKSNNILLDEYLNAKVSDFGLSKSLLYSENYHISTQVKGTMVSKFPSKP</sequence>
<accession>A0A4V3WNX5</accession>
<evidence type="ECO:0000256" key="4">
    <source>
        <dbReference type="ARBA" id="ARBA00022614"/>
    </source>
</evidence>
<keyword evidence="12 18" id="KW-1133">Transmembrane helix</keyword>
<evidence type="ECO:0000256" key="7">
    <source>
        <dbReference type="ARBA" id="ARBA00022729"/>
    </source>
</evidence>
<dbReference type="InterPro" id="IPR011009">
    <property type="entry name" value="Kinase-like_dom_sf"/>
</dbReference>
<evidence type="ECO:0000313" key="20">
    <source>
        <dbReference type="EMBL" id="THG14227.1"/>
    </source>
</evidence>
<keyword evidence="5" id="KW-0808">Transferase</keyword>
<dbReference type="EC" id="2.7.11.1" evidence="2"/>
<evidence type="ECO:0000256" key="15">
    <source>
        <dbReference type="ARBA" id="ARBA00047899"/>
    </source>
</evidence>
<dbReference type="Gene3D" id="3.80.10.10">
    <property type="entry name" value="Ribonuclease Inhibitor"/>
    <property type="match status" value="2"/>
</dbReference>
<organism evidence="20 21">
    <name type="scientific">Camellia sinensis var. sinensis</name>
    <name type="common">China tea</name>
    <dbReference type="NCBI Taxonomy" id="542762"/>
    <lineage>
        <taxon>Eukaryota</taxon>
        <taxon>Viridiplantae</taxon>
        <taxon>Streptophyta</taxon>
        <taxon>Embryophyta</taxon>
        <taxon>Tracheophyta</taxon>
        <taxon>Spermatophyta</taxon>
        <taxon>Magnoliopsida</taxon>
        <taxon>eudicotyledons</taxon>
        <taxon>Gunneridae</taxon>
        <taxon>Pentapetalae</taxon>
        <taxon>asterids</taxon>
        <taxon>Ericales</taxon>
        <taxon>Theaceae</taxon>
        <taxon>Camellia</taxon>
    </lineage>
</organism>
<feature type="region of interest" description="Disordered" evidence="17">
    <location>
        <begin position="421"/>
        <end position="444"/>
    </location>
</feature>
<evidence type="ECO:0000256" key="2">
    <source>
        <dbReference type="ARBA" id="ARBA00012513"/>
    </source>
</evidence>
<reference evidence="20 21" key="1">
    <citation type="journal article" date="2018" name="Proc. Natl. Acad. Sci. U.S.A.">
        <title>Draft genome sequence of Camellia sinensis var. sinensis provides insights into the evolution of the tea genome and tea quality.</title>
        <authorList>
            <person name="Wei C."/>
            <person name="Yang H."/>
            <person name="Wang S."/>
            <person name="Zhao J."/>
            <person name="Liu C."/>
            <person name="Gao L."/>
            <person name="Xia E."/>
            <person name="Lu Y."/>
            <person name="Tai Y."/>
            <person name="She G."/>
            <person name="Sun J."/>
            <person name="Cao H."/>
            <person name="Tong W."/>
            <person name="Gao Q."/>
            <person name="Li Y."/>
            <person name="Deng W."/>
            <person name="Jiang X."/>
            <person name="Wang W."/>
            <person name="Chen Q."/>
            <person name="Zhang S."/>
            <person name="Li H."/>
            <person name="Wu J."/>
            <person name="Wang P."/>
            <person name="Li P."/>
            <person name="Shi C."/>
            <person name="Zheng F."/>
            <person name="Jian J."/>
            <person name="Huang B."/>
            <person name="Shan D."/>
            <person name="Shi M."/>
            <person name="Fang C."/>
            <person name="Yue Y."/>
            <person name="Li F."/>
            <person name="Li D."/>
            <person name="Wei S."/>
            <person name="Han B."/>
            <person name="Jiang C."/>
            <person name="Yin Y."/>
            <person name="Xia T."/>
            <person name="Zhang Z."/>
            <person name="Bennetzen J.L."/>
            <person name="Zhao S."/>
            <person name="Wan X."/>
        </authorList>
    </citation>
    <scope>NUCLEOTIDE SEQUENCE [LARGE SCALE GENOMIC DNA]</scope>
    <source>
        <strain evidence="21">cv. Shuchazao</strain>
        <tissue evidence="20">Leaf</tissue>
    </source>
</reference>
<keyword evidence="14" id="KW-0325">Glycoprotein</keyword>
<dbReference type="InterPro" id="IPR000719">
    <property type="entry name" value="Prot_kinase_dom"/>
</dbReference>
<dbReference type="GO" id="GO:0005524">
    <property type="term" value="F:ATP binding"/>
    <property type="evidence" value="ECO:0007669"/>
    <property type="project" value="UniProtKB-KW"/>
</dbReference>
<feature type="compositionally biased region" description="Low complexity" evidence="17">
    <location>
        <begin position="502"/>
        <end position="513"/>
    </location>
</feature>
<evidence type="ECO:0000256" key="11">
    <source>
        <dbReference type="ARBA" id="ARBA00022840"/>
    </source>
</evidence>
<feature type="compositionally biased region" description="Basic and acidic residues" evidence="17">
    <location>
        <begin position="433"/>
        <end position="444"/>
    </location>
</feature>
<dbReference type="Gene3D" id="1.10.510.10">
    <property type="entry name" value="Transferase(Phosphotransferase) domain 1"/>
    <property type="match status" value="1"/>
</dbReference>
<feature type="region of interest" description="Disordered" evidence="17">
    <location>
        <begin position="502"/>
        <end position="526"/>
    </location>
</feature>
<evidence type="ECO:0000256" key="12">
    <source>
        <dbReference type="ARBA" id="ARBA00022989"/>
    </source>
</evidence>
<evidence type="ECO:0000256" key="9">
    <source>
        <dbReference type="ARBA" id="ARBA00022741"/>
    </source>
</evidence>
<evidence type="ECO:0000256" key="18">
    <source>
        <dbReference type="SAM" id="Phobius"/>
    </source>
</evidence>
<dbReference type="SUPFAM" id="SSF56112">
    <property type="entry name" value="Protein kinase-like (PK-like)"/>
    <property type="match status" value="1"/>
</dbReference>
<dbReference type="GO" id="GO:0016020">
    <property type="term" value="C:membrane"/>
    <property type="evidence" value="ECO:0007669"/>
    <property type="project" value="UniProtKB-SubCell"/>
</dbReference>
<dbReference type="GO" id="GO:0004674">
    <property type="term" value="F:protein serine/threonine kinase activity"/>
    <property type="evidence" value="ECO:0007669"/>
    <property type="project" value="UniProtKB-KW"/>
</dbReference>
<dbReference type="PROSITE" id="PS50011">
    <property type="entry name" value="PROTEIN_KINASE_DOM"/>
    <property type="match status" value="1"/>
</dbReference>
<dbReference type="Pfam" id="PF00560">
    <property type="entry name" value="LRR_1"/>
    <property type="match status" value="3"/>
</dbReference>
<evidence type="ECO:0000259" key="19">
    <source>
        <dbReference type="PROSITE" id="PS50011"/>
    </source>
</evidence>
<keyword evidence="9" id="KW-0547">Nucleotide-binding</keyword>
<evidence type="ECO:0000256" key="17">
    <source>
        <dbReference type="SAM" id="MobiDB-lite"/>
    </source>
</evidence>
<feature type="transmembrane region" description="Helical" evidence="18">
    <location>
        <begin position="298"/>
        <end position="323"/>
    </location>
</feature>
<feature type="compositionally biased region" description="Polar residues" evidence="17">
    <location>
        <begin position="658"/>
        <end position="667"/>
    </location>
</feature>
<keyword evidence="7" id="KW-0732">Signal</keyword>
<evidence type="ECO:0000256" key="3">
    <source>
        <dbReference type="ARBA" id="ARBA00022527"/>
    </source>
</evidence>
<evidence type="ECO:0000256" key="6">
    <source>
        <dbReference type="ARBA" id="ARBA00022692"/>
    </source>
</evidence>
<dbReference type="PROSITE" id="PS00108">
    <property type="entry name" value="PROTEIN_KINASE_ST"/>
    <property type="match status" value="1"/>
</dbReference>
<evidence type="ECO:0000256" key="1">
    <source>
        <dbReference type="ARBA" id="ARBA00004370"/>
    </source>
</evidence>
<keyword evidence="13 18" id="KW-0472">Membrane</keyword>
<protein>
    <recommendedName>
        <fullName evidence="2">non-specific serine/threonine protein kinase</fullName>
        <ecNumber evidence="2">2.7.11.1</ecNumber>
    </recommendedName>
</protein>
<comment type="catalytic activity">
    <reaction evidence="16">
        <text>L-seryl-[protein] + ATP = O-phospho-L-seryl-[protein] + ADP + H(+)</text>
        <dbReference type="Rhea" id="RHEA:17989"/>
        <dbReference type="Rhea" id="RHEA-COMP:9863"/>
        <dbReference type="Rhea" id="RHEA-COMP:11604"/>
        <dbReference type="ChEBI" id="CHEBI:15378"/>
        <dbReference type="ChEBI" id="CHEBI:29999"/>
        <dbReference type="ChEBI" id="CHEBI:30616"/>
        <dbReference type="ChEBI" id="CHEBI:83421"/>
        <dbReference type="ChEBI" id="CHEBI:456216"/>
        <dbReference type="EC" id="2.7.11.1"/>
    </reaction>
</comment>
<keyword evidence="8" id="KW-0677">Repeat</keyword>
<keyword evidence="11" id="KW-0067">ATP-binding</keyword>
<comment type="caution">
    <text evidence="20">The sequence shown here is derived from an EMBL/GenBank/DDBJ whole genome shotgun (WGS) entry which is preliminary data.</text>
</comment>
<evidence type="ECO:0000256" key="13">
    <source>
        <dbReference type="ARBA" id="ARBA00023136"/>
    </source>
</evidence>
<keyword evidence="3" id="KW-0723">Serine/threonine-protein kinase</keyword>
<gene>
    <name evidence="20" type="ORF">TEA_009210</name>
</gene>
<dbReference type="Pfam" id="PF07714">
    <property type="entry name" value="PK_Tyr_Ser-Thr"/>
    <property type="match status" value="1"/>
</dbReference>
<proteinExistence type="predicted"/>
<dbReference type="EMBL" id="SDRB02005489">
    <property type="protein sequence ID" value="THG14227.1"/>
    <property type="molecule type" value="Genomic_DNA"/>
</dbReference>
<dbReference type="STRING" id="542762.A0A4V3WNX5"/>
<dbReference type="InterPro" id="IPR001245">
    <property type="entry name" value="Ser-Thr/Tyr_kinase_cat_dom"/>
</dbReference>
<evidence type="ECO:0000256" key="8">
    <source>
        <dbReference type="ARBA" id="ARBA00022737"/>
    </source>
</evidence>
<feature type="region of interest" description="Disordered" evidence="17">
    <location>
        <begin position="801"/>
        <end position="821"/>
    </location>
</feature>
<dbReference type="Proteomes" id="UP000306102">
    <property type="component" value="Unassembled WGS sequence"/>
</dbReference>
<evidence type="ECO:0000256" key="5">
    <source>
        <dbReference type="ARBA" id="ARBA00022679"/>
    </source>
</evidence>
<evidence type="ECO:0000256" key="10">
    <source>
        <dbReference type="ARBA" id="ARBA00022777"/>
    </source>
</evidence>
<dbReference type="FunFam" id="1.10.510.10:FF:001023">
    <property type="entry name" value="Os07g0541700 protein"/>
    <property type="match status" value="1"/>
</dbReference>
<keyword evidence="21" id="KW-1185">Reference proteome</keyword>
<keyword evidence="4" id="KW-0433">Leucine-rich repeat</keyword>
<evidence type="ECO:0000256" key="16">
    <source>
        <dbReference type="ARBA" id="ARBA00048679"/>
    </source>
</evidence>
<dbReference type="FunFam" id="3.80.10.10:FF:000363">
    <property type="entry name" value="Leucine-rich repeat family protein"/>
    <property type="match status" value="1"/>
</dbReference>
<keyword evidence="6 18" id="KW-0812">Transmembrane</keyword>
<dbReference type="InterPro" id="IPR008271">
    <property type="entry name" value="Ser/Thr_kinase_AS"/>
</dbReference>
<dbReference type="AlphaFoldDB" id="A0A4V3WNX5"/>
<keyword evidence="10" id="KW-0418">Kinase</keyword>
<dbReference type="SMART" id="SM00220">
    <property type="entry name" value="S_TKc"/>
    <property type="match status" value="1"/>
</dbReference>